<sequence length="127" mass="12721">MAQVADVGALGVRRPVALGAQVPLERLDQVGQVTHPASLGRRAAPGPQARRVDQGCAGDVDPVAWSPVVLGVAAGAGALAGSLAPEFAGVEVLVAGPPVEVSAEVPLVEVAVVEELELLDVLVSAPR</sequence>
<organism evidence="1">
    <name type="scientific">Barrientosiimonas endolithica</name>
    <dbReference type="NCBI Taxonomy" id="1535208"/>
    <lineage>
        <taxon>Bacteria</taxon>
        <taxon>Bacillati</taxon>
        <taxon>Actinomycetota</taxon>
        <taxon>Actinomycetes</taxon>
        <taxon>Micrococcales</taxon>
        <taxon>Dermacoccaceae</taxon>
        <taxon>Barrientosiimonas</taxon>
    </lineage>
</organism>
<dbReference type="EMBL" id="AP027735">
    <property type="protein sequence ID" value="BDZ58647.1"/>
    <property type="molecule type" value="Genomic_DNA"/>
</dbReference>
<protein>
    <submittedName>
        <fullName evidence="1">Uncharacterized protein</fullName>
    </submittedName>
</protein>
<name>A0ABM8HCH1_9MICO</name>
<accession>A0ABM8HCH1</accession>
<proteinExistence type="predicted"/>
<dbReference type="RefSeq" id="WP_289233132.1">
    <property type="nucleotide sequence ID" value="NZ_AP027735.1"/>
</dbReference>
<reference evidence="1" key="1">
    <citation type="journal article" date="2014" name="Int. J. Syst. Evol. Microbiol.">
        <title>Complete genome of a new Firmicutes species belonging to the dominant human colonic microbiota ('Ruminococcus bicirculans') reveals two chromosomes and a selective capacity to utilize plant glucans.</title>
        <authorList>
            <consortium name="NISC Comparative Sequencing Program"/>
            <person name="Wegmann U."/>
            <person name="Louis P."/>
            <person name="Goesmann A."/>
            <person name="Henrissat B."/>
            <person name="Duncan S.H."/>
            <person name="Flint H.J."/>
        </authorList>
    </citation>
    <scope>NUCLEOTIDE SEQUENCE</scope>
    <source>
        <strain evidence="1">NBRC 110608</strain>
    </source>
</reference>
<evidence type="ECO:0000313" key="1">
    <source>
        <dbReference type="EMBL" id="BDZ58647.1"/>
    </source>
</evidence>
<reference evidence="1" key="2">
    <citation type="submission" date="2023-02" db="EMBL/GenBank/DDBJ databases">
        <authorList>
            <person name="Sun Q."/>
            <person name="Mori K."/>
        </authorList>
    </citation>
    <scope>NUCLEOTIDE SEQUENCE</scope>
    <source>
        <strain evidence="1">NBRC 110608</strain>
    </source>
</reference>
<gene>
    <name evidence="1" type="ORF">GCM10025872_23040</name>
</gene>